<feature type="region of interest" description="Disordered" evidence="1">
    <location>
        <begin position="1"/>
        <end position="30"/>
    </location>
</feature>
<dbReference type="eggNOG" id="ENOG50306SD">
    <property type="taxonomic scope" value="Bacteria"/>
</dbReference>
<sequence>MKNLLRHGGQQKNHLHHKQSGKNQSKQQDSAVKSLMVKILSVFVIGFLTKKIRNRKK</sequence>
<dbReference type="Proteomes" id="UP000013750">
    <property type="component" value="Unassembled WGS sequence"/>
</dbReference>
<dbReference type="AlphaFoldDB" id="R2Y815"/>
<organism evidence="2 4">
    <name type="scientific">Enterococcus gilvus ATCC BAA-350</name>
    <dbReference type="NCBI Taxonomy" id="1158614"/>
    <lineage>
        <taxon>Bacteria</taxon>
        <taxon>Bacillati</taxon>
        <taxon>Bacillota</taxon>
        <taxon>Bacilli</taxon>
        <taxon>Lactobacillales</taxon>
        <taxon>Enterococcaceae</taxon>
        <taxon>Enterococcus</taxon>
    </lineage>
</organism>
<feature type="compositionally biased region" description="Polar residues" evidence="1">
    <location>
        <begin position="21"/>
        <end position="30"/>
    </location>
</feature>
<dbReference type="HOGENOM" id="CLU_210889_0_0_9"/>
<dbReference type="PATRIC" id="fig|1158614.3.peg.570"/>
<proteinExistence type="predicted"/>
<evidence type="ECO:0000313" key="3">
    <source>
        <dbReference type="EMBL" id="EOW79666.1"/>
    </source>
</evidence>
<reference evidence="2 4" key="1">
    <citation type="submission" date="2013-02" db="EMBL/GenBank/DDBJ databases">
        <title>The Genome Sequence of Enterococcus gilvus ATCC BAA-350.</title>
        <authorList>
            <consortium name="The Broad Institute Genome Sequencing Platform"/>
            <consortium name="The Broad Institute Genome Sequencing Center for Infectious Disease"/>
            <person name="Earl A.M."/>
            <person name="Gilmore M.S."/>
            <person name="Lebreton F."/>
            <person name="Walker B."/>
            <person name="Young S.K."/>
            <person name="Zeng Q."/>
            <person name="Gargeya S."/>
            <person name="Fitzgerald M."/>
            <person name="Haas B."/>
            <person name="Abouelleil A."/>
            <person name="Alvarado L."/>
            <person name="Arachchi H.M."/>
            <person name="Berlin A.M."/>
            <person name="Chapman S.B."/>
            <person name="Dewar J."/>
            <person name="Goldberg J."/>
            <person name="Griggs A."/>
            <person name="Gujja S."/>
            <person name="Hansen M."/>
            <person name="Howarth C."/>
            <person name="Imamovic A."/>
            <person name="Larimer J."/>
            <person name="McCowan C."/>
            <person name="Murphy C."/>
            <person name="Neiman D."/>
            <person name="Pearson M."/>
            <person name="Priest M."/>
            <person name="Roberts A."/>
            <person name="Saif S."/>
            <person name="Shea T."/>
            <person name="Sisk P."/>
            <person name="Sykes S."/>
            <person name="Wortman J."/>
            <person name="Nusbaum C."/>
            <person name="Birren B."/>
        </authorList>
    </citation>
    <scope>NUCLEOTIDE SEQUENCE [LARGE SCALE GENOMIC DNA]</scope>
    <source>
        <strain evidence="2 4">ATCC BAA-350</strain>
    </source>
</reference>
<keyword evidence="5" id="KW-1185">Reference proteome</keyword>
<name>R2Y815_9ENTE</name>
<dbReference type="Proteomes" id="UP000014160">
    <property type="component" value="Unassembled WGS sequence"/>
</dbReference>
<comment type="caution">
    <text evidence="2">The sequence shown here is derived from an EMBL/GenBank/DDBJ whole genome shotgun (WGS) entry which is preliminary data.</text>
</comment>
<evidence type="ECO:0000313" key="5">
    <source>
        <dbReference type="Proteomes" id="UP000014160"/>
    </source>
</evidence>
<evidence type="ECO:0000256" key="1">
    <source>
        <dbReference type="SAM" id="MobiDB-lite"/>
    </source>
</evidence>
<dbReference type="RefSeq" id="WP_010779004.1">
    <property type="nucleotide sequence ID" value="NZ_ASWH01000002.1"/>
</dbReference>
<evidence type="ECO:0000313" key="2">
    <source>
        <dbReference type="EMBL" id="EOI58482.1"/>
    </source>
</evidence>
<accession>R2Y815</accession>
<evidence type="ECO:0000313" key="4">
    <source>
        <dbReference type="Proteomes" id="UP000013750"/>
    </source>
</evidence>
<dbReference type="EMBL" id="ASWH01000002">
    <property type="protein sequence ID" value="EOW79666.1"/>
    <property type="molecule type" value="Genomic_DNA"/>
</dbReference>
<reference evidence="3 5" key="2">
    <citation type="submission" date="2013-03" db="EMBL/GenBank/DDBJ databases">
        <title>The Genome Sequence of Enterococcus gilvus ATCC BAA-350 (PacBio/Illumina hybrid assembly).</title>
        <authorList>
            <consortium name="The Broad Institute Genomics Platform"/>
            <consortium name="The Broad Institute Genome Sequencing Center for Infectious Disease"/>
            <person name="Earl A."/>
            <person name="Russ C."/>
            <person name="Gilmore M."/>
            <person name="Surin D."/>
            <person name="Walker B."/>
            <person name="Young S."/>
            <person name="Zeng Q."/>
            <person name="Gargeya S."/>
            <person name="Fitzgerald M."/>
            <person name="Haas B."/>
            <person name="Abouelleil A."/>
            <person name="Allen A.W."/>
            <person name="Alvarado L."/>
            <person name="Arachchi H.M."/>
            <person name="Berlin A.M."/>
            <person name="Chapman S.B."/>
            <person name="Gainer-Dewar J."/>
            <person name="Goldberg J."/>
            <person name="Griggs A."/>
            <person name="Gujja S."/>
            <person name="Hansen M."/>
            <person name="Howarth C."/>
            <person name="Imamovic A."/>
            <person name="Ireland A."/>
            <person name="Larimer J."/>
            <person name="McCowan C."/>
            <person name="Murphy C."/>
            <person name="Pearson M."/>
            <person name="Poon T.W."/>
            <person name="Priest M."/>
            <person name="Roberts A."/>
            <person name="Saif S."/>
            <person name="Shea T."/>
            <person name="Sisk P."/>
            <person name="Sykes S."/>
            <person name="Wortman J."/>
            <person name="Nusbaum C."/>
            <person name="Birren B."/>
        </authorList>
    </citation>
    <scope>NUCLEOTIDE SEQUENCE [LARGE SCALE GENOMIC DNA]</scope>
    <source>
        <strain evidence="3 5">ATCC BAA-350</strain>
    </source>
</reference>
<dbReference type="EMBL" id="AJDQ01000003">
    <property type="protein sequence ID" value="EOI58482.1"/>
    <property type="molecule type" value="Genomic_DNA"/>
</dbReference>
<gene>
    <name evidence="3" type="ORF">I592_03806</name>
    <name evidence="2" type="ORF">UKC_00555</name>
</gene>
<protein>
    <submittedName>
        <fullName evidence="2">Uncharacterized protein</fullName>
    </submittedName>
</protein>